<name>A0ABW8F2R3_9BURK</name>
<evidence type="ECO:0000313" key="2">
    <source>
        <dbReference type="Proteomes" id="UP001617427"/>
    </source>
</evidence>
<dbReference type="RefSeq" id="WP_402702203.1">
    <property type="nucleotide sequence ID" value="NZ_JBIUZV010000010.1"/>
</dbReference>
<gene>
    <name evidence="1" type="ORF">ACIPEN_17300</name>
</gene>
<protein>
    <submittedName>
        <fullName evidence="1">Uncharacterized protein</fullName>
    </submittedName>
</protein>
<dbReference type="Proteomes" id="UP001617427">
    <property type="component" value="Unassembled WGS sequence"/>
</dbReference>
<evidence type="ECO:0000313" key="1">
    <source>
        <dbReference type="EMBL" id="MFJ3047584.1"/>
    </source>
</evidence>
<dbReference type="EMBL" id="JBIUZV010000010">
    <property type="protein sequence ID" value="MFJ3047584.1"/>
    <property type="molecule type" value="Genomic_DNA"/>
</dbReference>
<reference evidence="1 2" key="1">
    <citation type="submission" date="2024-10" db="EMBL/GenBank/DDBJ databases">
        <title>The Natural Products Discovery Center: Release of the First 8490 Sequenced Strains for Exploring Actinobacteria Biosynthetic Diversity.</title>
        <authorList>
            <person name="Kalkreuter E."/>
            <person name="Kautsar S.A."/>
            <person name="Yang D."/>
            <person name="Bader C.D."/>
            <person name="Teijaro C.N."/>
            <person name="Fluegel L."/>
            <person name="Davis C.M."/>
            <person name="Simpson J.R."/>
            <person name="Lauterbach L."/>
            <person name="Steele A.D."/>
            <person name="Gui C."/>
            <person name="Meng S."/>
            <person name="Li G."/>
            <person name="Viehrig K."/>
            <person name="Ye F."/>
            <person name="Su P."/>
            <person name="Kiefer A.F."/>
            <person name="Nichols A."/>
            <person name="Cepeda A.J."/>
            <person name="Yan W."/>
            <person name="Fan B."/>
            <person name="Jiang Y."/>
            <person name="Adhikari A."/>
            <person name="Zheng C.-J."/>
            <person name="Schuster L."/>
            <person name="Cowan T.M."/>
            <person name="Smanski M.J."/>
            <person name="Chevrette M.G."/>
            <person name="De Carvalho L.P.S."/>
            <person name="Shen B."/>
        </authorList>
    </citation>
    <scope>NUCLEOTIDE SEQUENCE [LARGE SCALE GENOMIC DNA]</scope>
    <source>
        <strain evidence="1 2">NPDC087045</strain>
    </source>
</reference>
<comment type="caution">
    <text evidence="1">The sequence shown here is derived from an EMBL/GenBank/DDBJ whole genome shotgun (WGS) entry which is preliminary data.</text>
</comment>
<proteinExistence type="predicted"/>
<organism evidence="1 2">
    <name type="scientific">Herbaspirillum chlorophenolicum</name>
    <dbReference type="NCBI Taxonomy" id="211589"/>
    <lineage>
        <taxon>Bacteria</taxon>
        <taxon>Pseudomonadati</taxon>
        <taxon>Pseudomonadota</taxon>
        <taxon>Betaproteobacteria</taxon>
        <taxon>Burkholderiales</taxon>
        <taxon>Oxalobacteraceae</taxon>
        <taxon>Herbaspirillum</taxon>
    </lineage>
</organism>
<keyword evidence="2" id="KW-1185">Reference proteome</keyword>
<sequence length="152" mass="16643">MANIIFLHHCRTQHNRCAAFTGHCRTLKILVCAFDITRVAASPSSLNQVSQYPASFPLRDTDSVLSWNSSSPFHNQVPNTGTGIATSRAGHAFSLRNGARRSSSGCIHSQCQCMFPRVKKTFDRGTDGCYLDRTPKPIQLAGQPIHTGLSEP</sequence>
<accession>A0ABW8F2R3</accession>